<comment type="similarity">
    <text evidence="2">Belongs to the 'GDXG' lipolytic enzyme family.</text>
</comment>
<dbReference type="PANTHER" id="PTHR11559">
    <property type="entry name" value="CARBOXYLESTERASE"/>
    <property type="match status" value="1"/>
</dbReference>
<evidence type="ECO:0000256" key="2">
    <source>
        <dbReference type="ARBA" id="ARBA00010515"/>
    </source>
</evidence>
<evidence type="ECO:0000256" key="4">
    <source>
        <dbReference type="RuleBase" id="RU361235"/>
    </source>
</evidence>
<keyword evidence="7" id="KW-1185">Reference proteome</keyword>
<dbReference type="Gene3D" id="3.40.50.1820">
    <property type="entry name" value="alpha/beta hydrolase"/>
    <property type="match status" value="1"/>
</dbReference>
<dbReference type="PROSITE" id="PS01173">
    <property type="entry name" value="LIPASE_GDXG_HIS"/>
    <property type="match status" value="1"/>
</dbReference>
<evidence type="ECO:0000313" key="6">
    <source>
        <dbReference type="EMBL" id="RBP14315.1"/>
    </source>
</evidence>
<dbReference type="PROSITE" id="PS00122">
    <property type="entry name" value="CARBOXYLESTERASE_B_1"/>
    <property type="match status" value="1"/>
</dbReference>
<dbReference type="EMBL" id="QNRK01000009">
    <property type="protein sequence ID" value="RBP14315.1"/>
    <property type="molecule type" value="Genomic_DNA"/>
</dbReference>
<gene>
    <name evidence="6" type="ORF">DFR50_10968</name>
</gene>
<dbReference type="AlphaFoldDB" id="A0A366FKR7"/>
<evidence type="ECO:0000256" key="1">
    <source>
        <dbReference type="ARBA" id="ARBA00005964"/>
    </source>
</evidence>
<dbReference type="EC" id="3.1.1.-" evidence="4"/>
<sequence>MGHVRPNPAPHEPPIAQADAPAGRFRGLVHDGVAVFRGLRYAAAPIGPLRFAPPVPAARIDGACDAFAAGPISIQDIDPLPLALPGTEDNYYAPGAVASEDCLNLNVWTPDLAGRAPVLVWIHGGAFLCGSGSGLWIDGTRHARDNGLVVVTINYRLGYLGGLFLGDYDARRSNLALQDQALALRWVKDNIAAFGGDPDRVTVGGHSAGAMSAAALVVAPQSRGLFRRAIIESGHLDAFIDVAAARETTRYILQRLGVDAGGDTLGALGRVSTFRLTALQRELGMSRRAFPLVGDDVTLPADPMAALAARPDVDILIGTTSEEDRLFAVTGWAPPALGLRPTLARFLRDGGARAEAEALYAPALAERGGDPVALTHLIATEHSWAEPARRLAAVHAAAGGRAYLYEFAWASSALDGRVGAAHLVDLPFLFDNLDAPGVGELLGEAGSAPPARRLAREFSAAAAAFARSGEPGDWPPFTPSNRATRVFAATSRVEIDRLAARLDFWERNRAHSAPALSTLSDA</sequence>
<evidence type="ECO:0000259" key="5">
    <source>
        <dbReference type="Pfam" id="PF00135"/>
    </source>
</evidence>
<proteinExistence type="inferred from homology"/>
<dbReference type="InterPro" id="IPR019826">
    <property type="entry name" value="Carboxylesterase_B_AS"/>
</dbReference>
<evidence type="ECO:0000313" key="7">
    <source>
        <dbReference type="Proteomes" id="UP000253529"/>
    </source>
</evidence>
<protein>
    <recommendedName>
        <fullName evidence="4">Carboxylic ester hydrolase</fullName>
        <ecNumber evidence="4">3.1.1.-</ecNumber>
    </recommendedName>
</protein>
<dbReference type="RefSeq" id="WP_113889001.1">
    <property type="nucleotide sequence ID" value="NZ_QNRK01000009.1"/>
</dbReference>
<reference evidence="6 7" key="1">
    <citation type="submission" date="2018-06" db="EMBL/GenBank/DDBJ databases">
        <title>Genomic Encyclopedia of Type Strains, Phase IV (KMG-IV): sequencing the most valuable type-strain genomes for metagenomic binning, comparative biology and taxonomic classification.</title>
        <authorList>
            <person name="Goeker M."/>
        </authorList>
    </citation>
    <scope>NUCLEOTIDE SEQUENCE [LARGE SCALE GENOMIC DNA]</scope>
    <source>
        <strain evidence="6 7">DSM 24875</strain>
    </source>
</reference>
<organism evidence="6 7">
    <name type="scientific">Roseiarcus fermentans</name>
    <dbReference type="NCBI Taxonomy" id="1473586"/>
    <lineage>
        <taxon>Bacteria</taxon>
        <taxon>Pseudomonadati</taxon>
        <taxon>Pseudomonadota</taxon>
        <taxon>Alphaproteobacteria</taxon>
        <taxon>Hyphomicrobiales</taxon>
        <taxon>Roseiarcaceae</taxon>
        <taxon>Roseiarcus</taxon>
    </lineage>
</organism>
<dbReference type="InterPro" id="IPR002018">
    <property type="entry name" value="CarbesteraseB"/>
</dbReference>
<comment type="similarity">
    <text evidence="1 4">Belongs to the type-B carboxylesterase/lipase family.</text>
</comment>
<dbReference type="GO" id="GO:0016787">
    <property type="term" value="F:hydrolase activity"/>
    <property type="evidence" value="ECO:0007669"/>
    <property type="project" value="UniProtKB-KW"/>
</dbReference>
<dbReference type="InterPro" id="IPR050309">
    <property type="entry name" value="Type-B_Carboxylest/Lipase"/>
</dbReference>
<dbReference type="InterPro" id="IPR002168">
    <property type="entry name" value="Lipase_GDXG_HIS_AS"/>
</dbReference>
<feature type="domain" description="Carboxylesterase type B" evidence="5">
    <location>
        <begin position="19"/>
        <end position="505"/>
    </location>
</feature>
<name>A0A366FKR7_9HYPH</name>
<dbReference type="Proteomes" id="UP000253529">
    <property type="component" value="Unassembled WGS sequence"/>
</dbReference>
<comment type="caution">
    <text evidence="6">The sequence shown here is derived from an EMBL/GenBank/DDBJ whole genome shotgun (WGS) entry which is preliminary data.</text>
</comment>
<keyword evidence="3 4" id="KW-0378">Hydrolase</keyword>
<dbReference type="Pfam" id="PF00135">
    <property type="entry name" value="COesterase"/>
    <property type="match status" value="1"/>
</dbReference>
<dbReference type="InterPro" id="IPR029058">
    <property type="entry name" value="AB_hydrolase_fold"/>
</dbReference>
<dbReference type="SUPFAM" id="SSF53474">
    <property type="entry name" value="alpha/beta-Hydrolases"/>
    <property type="match status" value="1"/>
</dbReference>
<dbReference type="OrthoDB" id="9775851at2"/>
<evidence type="ECO:0000256" key="3">
    <source>
        <dbReference type="ARBA" id="ARBA00022801"/>
    </source>
</evidence>
<accession>A0A366FKR7</accession>